<dbReference type="Proteomes" id="UP000828941">
    <property type="component" value="Chromosome 14"/>
</dbReference>
<dbReference type="EMBL" id="CM039439">
    <property type="protein sequence ID" value="KAI4296666.1"/>
    <property type="molecule type" value="Genomic_DNA"/>
</dbReference>
<sequence length="378" mass="43008">MQNYEFMQSMFKVELEEIKRWSENWGLTDMGFAREKTTYCYFAISAATSLSHDSYVRMFVAKSATIITVVDDFFDKEGTLGELEGLTAAVRRWDSKGLKGHSKVLFDVLDALVSEAATKYLQQEGIDIKESLKDLWHETFVSWLVEAKWARNGHTPSIDDYIKIGMISIAVHTIVLPGSCFLKPGLSNHKLRPAQYETITKLLMVTCRLLNDLQSYQKEKEEGKMNSVLLNLVENPESNMEDSISLVGEIIDKKKKELLEHALIDGHCDLPKAIKHFHLSCLKVFQMFFNSSNRYDSDTELLQDINKAIYLPVRRNSKHVTVESFQSGPKKKKAAPLSNFNWHFKHTSKRSFTANQVSLPALKHGIVALAQKLVLGIN</sequence>
<gene>
    <name evidence="1" type="ORF">L6164_036607</name>
</gene>
<reference evidence="1 2" key="1">
    <citation type="journal article" date="2022" name="DNA Res.">
        <title>Chromosomal-level genome assembly of the orchid tree Bauhinia variegata (Leguminosae; Cercidoideae) supports the allotetraploid origin hypothesis of Bauhinia.</title>
        <authorList>
            <person name="Zhong Y."/>
            <person name="Chen Y."/>
            <person name="Zheng D."/>
            <person name="Pang J."/>
            <person name="Liu Y."/>
            <person name="Luo S."/>
            <person name="Meng S."/>
            <person name="Qian L."/>
            <person name="Wei D."/>
            <person name="Dai S."/>
            <person name="Zhou R."/>
        </authorList>
    </citation>
    <scope>NUCLEOTIDE SEQUENCE [LARGE SCALE GENOMIC DNA]</scope>
    <source>
        <strain evidence="1">BV-YZ2020</strain>
    </source>
</reference>
<accession>A0ACB9KHQ0</accession>
<comment type="caution">
    <text evidence="1">The sequence shown here is derived from an EMBL/GenBank/DDBJ whole genome shotgun (WGS) entry which is preliminary data.</text>
</comment>
<name>A0ACB9KHQ0_BAUVA</name>
<organism evidence="1 2">
    <name type="scientific">Bauhinia variegata</name>
    <name type="common">Purple orchid tree</name>
    <name type="synonym">Phanera variegata</name>
    <dbReference type="NCBI Taxonomy" id="167791"/>
    <lineage>
        <taxon>Eukaryota</taxon>
        <taxon>Viridiplantae</taxon>
        <taxon>Streptophyta</taxon>
        <taxon>Embryophyta</taxon>
        <taxon>Tracheophyta</taxon>
        <taxon>Spermatophyta</taxon>
        <taxon>Magnoliopsida</taxon>
        <taxon>eudicotyledons</taxon>
        <taxon>Gunneridae</taxon>
        <taxon>Pentapetalae</taxon>
        <taxon>rosids</taxon>
        <taxon>fabids</taxon>
        <taxon>Fabales</taxon>
        <taxon>Fabaceae</taxon>
        <taxon>Cercidoideae</taxon>
        <taxon>Cercideae</taxon>
        <taxon>Bauhiniinae</taxon>
        <taxon>Bauhinia</taxon>
    </lineage>
</organism>
<protein>
    <submittedName>
        <fullName evidence="1">Uncharacterized protein</fullName>
    </submittedName>
</protein>
<evidence type="ECO:0000313" key="2">
    <source>
        <dbReference type="Proteomes" id="UP000828941"/>
    </source>
</evidence>
<keyword evidence="2" id="KW-1185">Reference proteome</keyword>
<evidence type="ECO:0000313" key="1">
    <source>
        <dbReference type="EMBL" id="KAI4296666.1"/>
    </source>
</evidence>
<proteinExistence type="predicted"/>